<evidence type="ECO:0000313" key="14">
    <source>
        <dbReference type="EMBL" id="CAB4899421.1"/>
    </source>
</evidence>
<gene>
    <name evidence="13" type="ORF">UFOPK2683_01307</name>
    <name evidence="14" type="ORF">UFOPK3605_00401</name>
    <name evidence="15" type="ORF">UFOPK3897_00900</name>
    <name evidence="16" type="ORF">UFOPK4121_00971</name>
</gene>
<dbReference type="GO" id="GO:0051539">
    <property type="term" value="F:4 iron, 4 sulfur cluster binding"/>
    <property type="evidence" value="ECO:0007669"/>
    <property type="project" value="UniProtKB-KW"/>
</dbReference>
<evidence type="ECO:0000256" key="9">
    <source>
        <dbReference type="ARBA" id="ARBA00023157"/>
    </source>
</evidence>
<evidence type="ECO:0000256" key="10">
    <source>
        <dbReference type="ARBA" id="ARBA00023163"/>
    </source>
</evidence>
<evidence type="ECO:0000256" key="4">
    <source>
        <dbReference type="ARBA" id="ARBA00022723"/>
    </source>
</evidence>
<dbReference type="InterPro" id="IPR003482">
    <property type="entry name" value="Whib"/>
</dbReference>
<dbReference type="GO" id="GO:0003677">
    <property type="term" value="F:DNA binding"/>
    <property type="evidence" value="ECO:0007669"/>
    <property type="project" value="UniProtKB-KW"/>
</dbReference>
<sequence length="79" mass="8769">MSELSSRSSWWGLASCQGVNPDLFFPASEQDATPALEICASCPVREVCLEHALASEEREGIWGATTPRQRREMRRSKSA</sequence>
<evidence type="ECO:0000256" key="6">
    <source>
        <dbReference type="ARBA" id="ARBA00023014"/>
    </source>
</evidence>
<keyword evidence="3" id="KW-0004">4Fe-4S</keyword>
<protein>
    <submittedName>
        <fullName evidence="15">Unannotated protein</fullName>
    </submittedName>
</protein>
<evidence type="ECO:0000313" key="15">
    <source>
        <dbReference type="EMBL" id="CAB4977483.1"/>
    </source>
</evidence>
<evidence type="ECO:0000259" key="12">
    <source>
        <dbReference type="PROSITE" id="PS51674"/>
    </source>
</evidence>
<dbReference type="EMBL" id="CAFBMM010000010">
    <property type="protein sequence ID" value="CAB4899421.1"/>
    <property type="molecule type" value="Genomic_DNA"/>
</dbReference>
<dbReference type="GO" id="GO:0047134">
    <property type="term" value="F:protein-disulfide reductase [NAD(P)H] activity"/>
    <property type="evidence" value="ECO:0007669"/>
    <property type="project" value="TreeGrafter"/>
</dbReference>
<keyword evidence="10" id="KW-0804">Transcription</keyword>
<proteinExistence type="inferred from homology"/>
<feature type="region of interest" description="Disordered" evidence="11">
    <location>
        <begin position="60"/>
        <end position="79"/>
    </location>
</feature>
<feature type="domain" description="4Fe-4S Wbl-type" evidence="12">
    <location>
        <begin position="15"/>
        <end position="72"/>
    </location>
</feature>
<evidence type="ECO:0000256" key="1">
    <source>
        <dbReference type="ARBA" id="ARBA00001966"/>
    </source>
</evidence>
<accession>A0A6J7MG72</accession>
<dbReference type="PROSITE" id="PS51674">
    <property type="entry name" value="4FE4S_WBL"/>
    <property type="match status" value="1"/>
</dbReference>
<dbReference type="PANTHER" id="PTHR38839">
    <property type="entry name" value="TRANSCRIPTIONAL REGULATOR WHID-RELATED"/>
    <property type="match status" value="1"/>
</dbReference>
<dbReference type="AlphaFoldDB" id="A0A6J7MG72"/>
<keyword evidence="7" id="KW-0805">Transcription regulation</keyword>
<reference evidence="15" key="1">
    <citation type="submission" date="2020-05" db="EMBL/GenBank/DDBJ databases">
        <authorList>
            <person name="Chiriac C."/>
            <person name="Salcher M."/>
            <person name="Ghai R."/>
            <person name="Kavagutti S V."/>
        </authorList>
    </citation>
    <scope>NUCLEOTIDE SEQUENCE</scope>
</reference>
<keyword evidence="5" id="KW-0408">Iron</keyword>
<dbReference type="GO" id="GO:0045454">
    <property type="term" value="P:cell redox homeostasis"/>
    <property type="evidence" value="ECO:0007669"/>
    <property type="project" value="TreeGrafter"/>
</dbReference>
<dbReference type="HAMAP" id="MF_01479">
    <property type="entry name" value="WhiB"/>
    <property type="match status" value="1"/>
</dbReference>
<evidence type="ECO:0000256" key="3">
    <source>
        <dbReference type="ARBA" id="ARBA00022485"/>
    </source>
</evidence>
<evidence type="ECO:0000256" key="5">
    <source>
        <dbReference type="ARBA" id="ARBA00023004"/>
    </source>
</evidence>
<organism evidence="15">
    <name type="scientific">freshwater metagenome</name>
    <dbReference type="NCBI Taxonomy" id="449393"/>
    <lineage>
        <taxon>unclassified sequences</taxon>
        <taxon>metagenomes</taxon>
        <taxon>ecological metagenomes</taxon>
    </lineage>
</organism>
<evidence type="ECO:0000256" key="8">
    <source>
        <dbReference type="ARBA" id="ARBA00023125"/>
    </source>
</evidence>
<keyword evidence="6" id="KW-0411">Iron-sulfur</keyword>
<keyword evidence="8" id="KW-0238">DNA-binding</keyword>
<dbReference type="EMBL" id="CAFBOF010000016">
    <property type="protein sequence ID" value="CAB4977483.1"/>
    <property type="molecule type" value="Genomic_DNA"/>
</dbReference>
<name>A0A6J7MG72_9ZZZZ</name>
<evidence type="ECO:0000256" key="7">
    <source>
        <dbReference type="ARBA" id="ARBA00023015"/>
    </source>
</evidence>
<comment type="similarity">
    <text evidence="2">Belongs to the WhiB family.</text>
</comment>
<dbReference type="GO" id="GO:0046872">
    <property type="term" value="F:metal ion binding"/>
    <property type="evidence" value="ECO:0007669"/>
    <property type="project" value="UniProtKB-KW"/>
</dbReference>
<evidence type="ECO:0000256" key="2">
    <source>
        <dbReference type="ARBA" id="ARBA00006597"/>
    </source>
</evidence>
<evidence type="ECO:0000313" key="13">
    <source>
        <dbReference type="EMBL" id="CAB4731447.1"/>
    </source>
</evidence>
<dbReference type="Pfam" id="PF02467">
    <property type="entry name" value="Whib"/>
    <property type="match status" value="1"/>
</dbReference>
<keyword evidence="4" id="KW-0479">Metal-binding</keyword>
<dbReference type="EMBL" id="CAFBPQ010000028">
    <property type="protein sequence ID" value="CAB5026173.1"/>
    <property type="molecule type" value="Genomic_DNA"/>
</dbReference>
<dbReference type="EMBL" id="CAEZYK010000091">
    <property type="protein sequence ID" value="CAB4731447.1"/>
    <property type="molecule type" value="Genomic_DNA"/>
</dbReference>
<dbReference type="InterPro" id="IPR034768">
    <property type="entry name" value="4FE4S_WBL"/>
</dbReference>
<evidence type="ECO:0000256" key="11">
    <source>
        <dbReference type="SAM" id="MobiDB-lite"/>
    </source>
</evidence>
<keyword evidence="9" id="KW-1015">Disulfide bond</keyword>
<evidence type="ECO:0000313" key="16">
    <source>
        <dbReference type="EMBL" id="CAB5026173.1"/>
    </source>
</evidence>
<comment type="cofactor">
    <cofactor evidence="1">
        <name>[4Fe-4S] cluster</name>
        <dbReference type="ChEBI" id="CHEBI:49883"/>
    </cofactor>
</comment>
<dbReference type="GO" id="GO:0045892">
    <property type="term" value="P:negative regulation of DNA-templated transcription"/>
    <property type="evidence" value="ECO:0007669"/>
    <property type="project" value="TreeGrafter"/>
</dbReference>